<dbReference type="Gene3D" id="3.90.850.10">
    <property type="entry name" value="Fumarylacetoacetase-like, C-terminal domain"/>
    <property type="match status" value="1"/>
</dbReference>
<feature type="domain" description="Fumarylacetoacetase N-terminal" evidence="2">
    <location>
        <begin position="1"/>
        <end position="84"/>
    </location>
</feature>
<dbReference type="Proteomes" id="UP001155587">
    <property type="component" value="Unassembled WGS sequence"/>
</dbReference>
<protein>
    <submittedName>
        <fullName evidence="3">Fumarylacetoacetate hydrolase family protein</fullName>
    </submittedName>
</protein>
<dbReference type="PANTHER" id="PTHR43211">
    <property type="entry name" value="FUMARYLACETOACETATE HYDROLASE"/>
    <property type="match status" value="1"/>
</dbReference>
<dbReference type="GO" id="GO:0016787">
    <property type="term" value="F:hydrolase activity"/>
    <property type="evidence" value="ECO:0007669"/>
    <property type="project" value="UniProtKB-KW"/>
</dbReference>
<dbReference type="EMBL" id="JAKRRY010000002">
    <property type="protein sequence ID" value="MCW8344795.1"/>
    <property type="molecule type" value="Genomic_DNA"/>
</dbReference>
<gene>
    <name evidence="3" type="ORF">MD535_01990</name>
</gene>
<evidence type="ECO:0000259" key="1">
    <source>
        <dbReference type="Pfam" id="PF01557"/>
    </source>
</evidence>
<evidence type="ECO:0000259" key="2">
    <source>
        <dbReference type="Pfam" id="PF18288"/>
    </source>
</evidence>
<dbReference type="PANTHER" id="PTHR43211:SF1">
    <property type="entry name" value="BLL6422 PROTEIN"/>
    <property type="match status" value="1"/>
</dbReference>
<name>A0A9X3HUT0_9VIBR</name>
<dbReference type="RefSeq" id="WP_265673264.1">
    <property type="nucleotide sequence ID" value="NZ_JAKRRY010000002.1"/>
</dbReference>
<dbReference type="InterPro" id="IPR041072">
    <property type="entry name" value="FAA_hydro_N"/>
</dbReference>
<dbReference type="AlphaFoldDB" id="A0A9X3HUT0"/>
<comment type="caution">
    <text evidence="3">The sequence shown here is derived from an EMBL/GenBank/DDBJ whole genome shotgun (WGS) entry which is preliminary data.</text>
</comment>
<dbReference type="Pfam" id="PF01557">
    <property type="entry name" value="FAA_hydrolase"/>
    <property type="match status" value="1"/>
</dbReference>
<dbReference type="InterPro" id="IPR036663">
    <property type="entry name" value="Fumarylacetoacetase_C_sf"/>
</dbReference>
<proteinExistence type="predicted"/>
<feature type="domain" description="Fumarylacetoacetase-like C-terminal" evidence="1">
    <location>
        <begin position="88"/>
        <end position="338"/>
    </location>
</feature>
<reference evidence="3" key="1">
    <citation type="submission" date="2022-02" db="EMBL/GenBank/DDBJ databases">
        <title>Vibrio sp. nov, a new bacterium isolated from seawater.</title>
        <authorList>
            <person name="Yuan Y."/>
        </authorList>
    </citation>
    <scope>NUCLEOTIDE SEQUENCE</scope>
    <source>
        <strain evidence="3">ZSDZ65</strain>
    </source>
</reference>
<sequence>MKLATKKNGTRDGLLMVVSKDLKQCVAATDIFHAMHLAPTMQVALDNWDRVASQLEELYTSLNNGQVTGSEVFVSQSCESPLPRAYQWADGSAYVNHVELVRKARGAEMPKSFWVDPLMYQGGSDAFIGPCDHIEFANDEWGIDFEGEVAIVTGDVPMGASAKQAQDSIRLLMLVNDVSLRGLIPAELAKGFGFFQSKPSSAFSPVAVTPDELGEQWRGSKVHLPLISTYNDKPFGCPNAGVDMTFNFAELVVHAAKTRPLSAGAIIGSGTVSNKQGTDHGTSIAEGGVGYSCIAEVRMIETIRDGKPSTQFMSFGDSIRLEMFDAAGDSIFGAIDQKVSQYQER</sequence>
<dbReference type="SUPFAM" id="SSF56529">
    <property type="entry name" value="FAH"/>
    <property type="match status" value="1"/>
</dbReference>
<evidence type="ECO:0000313" key="4">
    <source>
        <dbReference type="Proteomes" id="UP001155587"/>
    </source>
</evidence>
<keyword evidence="4" id="KW-1185">Reference proteome</keyword>
<dbReference type="Pfam" id="PF18288">
    <property type="entry name" value="FAA_hydro_N_2"/>
    <property type="match status" value="1"/>
</dbReference>
<organism evidence="3 4">
    <name type="scientific">Vibrio qingdaonensis</name>
    <dbReference type="NCBI Taxonomy" id="2829491"/>
    <lineage>
        <taxon>Bacteria</taxon>
        <taxon>Pseudomonadati</taxon>
        <taxon>Pseudomonadota</taxon>
        <taxon>Gammaproteobacteria</taxon>
        <taxon>Vibrionales</taxon>
        <taxon>Vibrionaceae</taxon>
        <taxon>Vibrio</taxon>
    </lineage>
</organism>
<keyword evidence="3" id="KW-0378">Hydrolase</keyword>
<evidence type="ECO:0000313" key="3">
    <source>
        <dbReference type="EMBL" id="MCW8344795.1"/>
    </source>
</evidence>
<dbReference type="InterPro" id="IPR011234">
    <property type="entry name" value="Fumarylacetoacetase-like_C"/>
</dbReference>
<accession>A0A9X3HUT0</accession>